<gene>
    <name evidence="2" type="ORF">Amon01_001021500</name>
</gene>
<comment type="caution">
    <text evidence="2">The sequence shown here is derived from an EMBL/GenBank/DDBJ whole genome shotgun (WGS) entry which is preliminary data.</text>
</comment>
<reference evidence="2" key="1">
    <citation type="submission" date="2023-04" db="EMBL/GenBank/DDBJ databases">
        <title>Ambrosiozyma monospora NBRC 1965.</title>
        <authorList>
            <person name="Ichikawa N."/>
            <person name="Sato H."/>
            <person name="Tonouchi N."/>
        </authorList>
    </citation>
    <scope>NUCLEOTIDE SEQUENCE</scope>
    <source>
        <strain evidence="2">NBRC 1965</strain>
    </source>
</reference>
<proteinExistence type="predicted"/>
<accession>A0A9W6T7J5</accession>
<protein>
    <submittedName>
        <fullName evidence="2">Unnamed protein product</fullName>
    </submittedName>
</protein>
<evidence type="ECO:0000313" key="3">
    <source>
        <dbReference type="Proteomes" id="UP001165063"/>
    </source>
</evidence>
<feature type="compositionally biased region" description="Basic residues" evidence="1">
    <location>
        <begin position="24"/>
        <end position="35"/>
    </location>
</feature>
<feature type="region of interest" description="Disordered" evidence="1">
    <location>
        <begin position="1"/>
        <end position="43"/>
    </location>
</feature>
<sequence length="163" mass="18407">MKSLTTVKPTRSSGNDTTDNRDSNKRHHNPRHPPRSRPDVGQTDLSFERTGISTTCLTNSSFTCTNSIVSYPQSKLSESFTPTPNPSNIRGDDSDYVFQMDSGAEILLAKSKTLLSNLTETPLKIMLPNKKPFIPDGYGYIKLQIKKIYQLYLLIMHTLTYYL</sequence>
<dbReference type="AlphaFoldDB" id="A0A9W6T7J5"/>
<feature type="compositionally biased region" description="Polar residues" evidence="1">
    <location>
        <begin position="1"/>
        <end position="17"/>
    </location>
</feature>
<evidence type="ECO:0000256" key="1">
    <source>
        <dbReference type="SAM" id="MobiDB-lite"/>
    </source>
</evidence>
<dbReference type="Proteomes" id="UP001165063">
    <property type="component" value="Unassembled WGS sequence"/>
</dbReference>
<dbReference type="EMBL" id="BSXU01018887">
    <property type="protein sequence ID" value="GME85807.1"/>
    <property type="molecule type" value="Genomic_DNA"/>
</dbReference>
<keyword evidence="3" id="KW-1185">Reference proteome</keyword>
<name>A0A9W6T7J5_AMBMO</name>
<organism evidence="2 3">
    <name type="scientific">Ambrosiozyma monospora</name>
    <name type="common">Yeast</name>
    <name type="synonym">Endomycopsis monosporus</name>
    <dbReference type="NCBI Taxonomy" id="43982"/>
    <lineage>
        <taxon>Eukaryota</taxon>
        <taxon>Fungi</taxon>
        <taxon>Dikarya</taxon>
        <taxon>Ascomycota</taxon>
        <taxon>Saccharomycotina</taxon>
        <taxon>Pichiomycetes</taxon>
        <taxon>Pichiales</taxon>
        <taxon>Pichiaceae</taxon>
        <taxon>Ambrosiozyma</taxon>
    </lineage>
</organism>
<evidence type="ECO:0000313" key="2">
    <source>
        <dbReference type="EMBL" id="GME85807.1"/>
    </source>
</evidence>